<dbReference type="InterPro" id="IPR036291">
    <property type="entry name" value="NAD(P)-bd_dom_sf"/>
</dbReference>
<dbReference type="AlphaFoldDB" id="A0A2T0Q1Y3"/>
<dbReference type="InterPro" id="IPR051911">
    <property type="entry name" value="SDR_oxidoreductase"/>
</dbReference>
<dbReference type="OrthoDB" id="9792003at2"/>
<comment type="similarity">
    <text evidence="1 3">Belongs to the short-chain dehydrogenases/reductases (SDR) family.</text>
</comment>
<dbReference type="EMBL" id="PVZC01000005">
    <property type="protein sequence ID" value="PRX97720.1"/>
    <property type="molecule type" value="Genomic_DNA"/>
</dbReference>
<dbReference type="RefSeq" id="WP_106247303.1">
    <property type="nucleotide sequence ID" value="NZ_PVZC01000005.1"/>
</dbReference>
<proteinExistence type="inferred from homology"/>
<evidence type="ECO:0000256" key="2">
    <source>
        <dbReference type="ARBA" id="ARBA00023002"/>
    </source>
</evidence>
<dbReference type="PRINTS" id="PR00080">
    <property type="entry name" value="SDRFAMILY"/>
</dbReference>
<keyword evidence="2" id="KW-0560">Oxidoreductase</keyword>
<evidence type="ECO:0000313" key="5">
    <source>
        <dbReference type="Proteomes" id="UP000237846"/>
    </source>
</evidence>
<accession>A0A2T0Q1Y3</accession>
<dbReference type="InterPro" id="IPR002347">
    <property type="entry name" value="SDR_fam"/>
</dbReference>
<comment type="caution">
    <text evidence="4">The sequence shown here is derived from an EMBL/GenBank/DDBJ whole genome shotgun (WGS) entry which is preliminary data.</text>
</comment>
<dbReference type="PANTHER" id="PTHR43976:SF16">
    <property type="entry name" value="SHORT-CHAIN DEHYDROGENASE_REDUCTASE FAMILY PROTEIN"/>
    <property type="match status" value="1"/>
</dbReference>
<dbReference type="CDD" id="cd05374">
    <property type="entry name" value="17beta-HSD-like_SDR_c"/>
    <property type="match status" value="1"/>
</dbReference>
<evidence type="ECO:0000256" key="3">
    <source>
        <dbReference type="RuleBase" id="RU000363"/>
    </source>
</evidence>
<dbReference type="PANTHER" id="PTHR43976">
    <property type="entry name" value="SHORT CHAIN DEHYDROGENASE"/>
    <property type="match status" value="1"/>
</dbReference>
<dbReference type="Gene3D" id="3.40.50.720">
    <property type="entry name" value="NAD(P)-binding Rossmann-like Domain"/>
    <property type="match status" value="1"/>
</dbReference>
<evidence type="ECO:0000256" key="1">
    <source>
        <dbReference type="ARBA" id="ARBA00006484"/>
    </source>
</evidence>
<dbReference type="Proteomes" id="UP000237846">
    <property type="component" value="Unassembled WGS sequence"/>
</dbReference>
<sequence>MNDRPKAETAARTTRRWFITGANSGLGASFTRAALRAGDTVIAAVRRPETVARLVEEHPGRVSVVRLDVADPEQCRQAVHQALADGGQIDVLVNNAGYGLVGAVEETTEEELRDGFEVMFFGAMRLVRLLLPHMRRRGSGAIVQVSSMGGLMTFPGNGAYCAAKGALEQASEALAAEVEPLGIQVLIVEPGAFRTEFAGPALLASAEIDDYAKTVGAVRARLAAADGTQPGDPDKAAAAVVSLLGRHDAPLRLALGADAVQAIRAKLAAVTADLDRTAELSHSTAID</sequence>
<protein>
    <submittedName>
        <fullName evidence="4">Short-subunit dehydrogenase</fullName>
    </submittedName>
</protein>
<dbReference type="PRINTS" id="PR00081">
    <property type="entry name" value="GDHRDH"/>
</dbReference>
<dbReference type="Pfam" id="PF00106">
    <property type="entry name" value="adh_short"/>
    <property type="match status" value="1"/>
</dbReference>
<name>A0A2T0Q1Y3_9ACTN</name>
<dbReference type="GO" id="GO:0016491">
    <property type="term" value="F:oxidoreductase activity"/>
    <property type="evidence" value="ECO:0007669"/>
    <property type="project" value="UniProtKB-KW"/>
</dbReference>
<gene>
    <name evidence="4" type="ORF">CLV72_10570</name>
</gene>
<organism evidence="4 5">
    <name type="scientific">Allonocardiopsis opalescens</name>
    <dbReference type="NCBI Taxonomy" id="1144618"/>
    <lineage>
        <taxon>Bacteria</taxon>
        <taxon>Bacillati</taxon>
        <taxon>Actinomycetota</taxon>
        <taxon>Actinomycetes</taxon>
        <taxon>Streptosporangiales</taxon>
        <taxon>Allonocardiopsis</taxon>
    </lineage>
</organism>
<keyword evidence="5" id="KW-1185">Reference proteome</keyword>
<reference evidence="4 5" key="1">
    <citation type="submission" date="2018-03" db="EMBL/GenBank/DDBJ databases">
        <title>Genomic Encyclopedia of Archaeal and Bacterial Type Strains, Phase II (KMG-II): from individual species to whole genera.</title>
        <authorList>
            <person name="Goeker M."/>
        </authorList>
    </citation>
    <scope>NUCLEOTIDE SEQUENCE [LARGE SCALE GENOMIC DNA]</scope>
    <source>
        <strain evidence="4 5">DSM 45601</strain>
    </source>
</reference>
<dbReference type="NCBIfam" id="NF004824">
    <property type="entry name" value="PRK06180.1"/>
    <property type="match status" value="1"/>
</dbReference>
<dbReference type="SUPFAM" id="SSF51735">
    <property type="entry name" value="NAD(P)-binding Rossmann-fold domains"/>
    <property type="match status" value="1"/>
</dbReference>
<evidence type="ECO:0000313" key="4">
    <source>
        <dbReference type="EMBL" id="PRX97720.1"/>
    </source>
</evidence>